<keyword evidence="5 9" id="KW-0249">Electron transport</keyword>
<keyword evidence="4 12" id="KW-0479">Metal-binding</keyword>
<dbReference type="InterPro" id="IPR011766">
    <property type="entry name" value="TPP_enzyme_TPP-bd"/>
</dbReference>
<dbReference type="GO" id="GO:0019164">
    <property type="term" value="F:pyruvate synthase activity"/>
    <property type="evidence" value="ECO:0007669"/>
    <property type="project" value="UniProtKB-EC"/>
</dbReference>
<feature type="binding site" evidence="12">
    <location>
        <position position="691"/>
    </location>
    <ligand>
        <name>[4Fe-4S] cluster</name>
        <dbReference type="ChEBI" id="CHEBI:49883"/>
        <label>1</label>
    </ligand>
</feature>
<comment type="caution">
    <text evidence="14">The sequence shown here is derived from an EMBL/GenBank/DDBJ whole genome shotgun (WGS) entry which is preliminary data.</text>
</comment>
<evidence type="ECO:0000256" key="5">
    <source>
        <dbReference type="ARBA" id="ARBA00022982"/>
    </source>
</evidence>
<dbReference type="EMBL" id="AECS01000003">
    <property type="protein sequence ID" value="EFQ04971.1"/>
    <property type="molecule type" value="Genomic_DNA"/>
</dbReference>
<dbReference type="InterPro" id="IPR009014">
    <property type="entry name" value="Transketo_C/PFOR_II"/>
</dbReference>
<keyword evidence="2 9" id="KW-0813">Transport</keyword>
<dbReference type="AlphaFoldDB" id="E2Z9E5"/>
<gene>
    <name evidence="14" type="primary">nifJ</name>
    <name evidence="14" type="ORF">HMPREF9429_00048</name>
</gene>
<dbReference type="InterPro" id="IPR019456">
    <property type="entry name" value="Pyrv-flavodox_OxRtase_EKR"/>
</dbReference>
<sequence>MSREKVFKTMDGNEAAAHIAYAFTEVAPIFPITPSSPMAEHVDEWAAHGRKNLFGVPVLVQEMQSEKGAAGTLHGALNAGALTTTFTSSQGMMIMLSNMFKVAGELLPAVFHAASRTIASNGYTIFAGHDDVMAMRGTGICMMAESSVQEVMDLSAVVHATAISCRVPIINFFDGFRTSHELQKIEVIDYEDLRPMLDMEAVEAFRKHAMNPDNPEAVAFCEPAEVYMQHKESLNRFYDKVPETAEKYMQMIHEITGREYHLFNYTGAPDAEYVIIAIGSGAQTIEETVRYLNEKGEKVGCINVHMFRPWSEKHFLAALPKTVKKIAVLERTKETGANGEPMYHSVAASFARADIRPKIYNGRYGIASKEFLPADVIAVFDNLKEAEPKTDFTLSIVDDVTFKSLPRKEEVNLAAKGLKACKFWGFGSDGTVGANKSAIKIIGDNTDMYAQAYFAYDSKKSGGVTVSHLRFGSSPINMPYLVNSADFIACHRQSYVYNYDLLRGIKKGGTFLLNTVWKPEELEEKLPAAMKRSIAKNEVQFYILDGVGIAQSIGLGGRINMIMQSAFFKLSEVIPVDLAIEKLKEAVVKSYGKKGQEVVNKNYAAIDEGLKNIVKIDVPASWADAVDEEIDMSGHSEFYKKFALPTNRLEGDDLPVSIFDGFEDGHWPTGTCAEEKRGVAMFVPSWDNEKCIGCNQCSFVCPHAAIRPFLLTDEEAAKAPEGYTNKVIKTAGDYKYSIVVSVMDCLGCGSCTHVCPKQALTMKPFDEEQPKSVIWDYVIKVPNKPNPANKGTVIGSQFEQPLLEFTGACAGCAETPYCKVITQLYGDRMMIANAHGCSSVWGGSAPTCGYTKNEKGHGPAWATSLFEDNAEYGFGMLVAEKAERKLLASYVEEALKSAAASTALKDALLEWKEKMAVSEGTRERAEKVTALLEAEKDGHIELERVYKMKQFLVKRSQWLFGGDGWAYDIGYGGLDHVLAMNEDINVLVFDTEVYSNTGGQASKATPTAAVAQFAASGKKTKKKDLGLMEATYGYVYVAQVAMGADKNQFMKALQEAEAYPGPSLIIGYAPCINHGLKIGQGQSQLEQKRAVEAGYWHLWRYNPLLKKEGKNPFILDSKPPKESFRDFLMGETRFASLLRTFPDSAEALFEKTEQDAKERYESYLAMERGFMPPQ</sequence>
<feature type="site" description="Important for catalytic activity" evidence="11">
    <location>
        <position position="996"/>
    </location>
</feature>
<keyword evidence="8 12" id="KW-0411">Iron-sulfur</keyword>
<feature type="binding site" evidence="10">
    <location>
        <position position="814"/>
    </location>
    <ligand>
        <name>thiamine diphosphate</name>
        <dbReference type="ChEBI" id="CHEBI:58937"/>
    </ligand>
</feature>
<dbReference type="FunFam" id="3.40.50.970:FF:000012">
    <property type="entry name" value="Pyruvate:ferredoxin (Flavodoxin) oxidoreductase"/>
    <property type="match status" value="1"/>
</dbReference>
<evidence type="ECO:0000313" key="14">
    <source>
        <dbReference type="EMBL" id="EFQ04971.1"/>
    </source>
</evidence>
<dbReference type="InterPro" id="IPR037112">
    <property type="entry name" value="Pyrv-flavodox_OxR_EKR_sf"/>
</dbReference>
<dbReference type="Gene3D" id="3.40.920.10">
    <property type="entry name" value="Pyruvate-ferredoxin oxidoreductase, PFOR, domain III"/>
    <property type="match status" value="1"/>
</dbReference>
<evidence type="ECO:0000256" key="1">
    <source>
        <dbReference type="ARBA" id="ARBA00009032"/>
    </source>
</evidence>
<dbReference type="SUPFAM" id="SSF52518">
    <property type="entry name" value="Thiamin diphosphate-binding fold (THDP-binding)"/>
    <property type="match status" value="2"/>
</dbReference>
<dbReference type="STRING" id="706434.HMPREF9429_00048"/>
<name>E2Z9E5_9FIRM</name>
<feature type="binding site" evidence="12">
    <location>
        <position position="809"/>
    </location>
    <ligand>
        <name>[4Fe-4S] cluster</name>
        <dbReference type="ChEBI" id="CHEBI:49883"/>
        <label>3</label>
    </ligand>
</feature>
<dbReference type="FunFam" id="3.40.920.10:FF:000001">
    <property type="entry name" value="Pyruvate:ferredoxin (Flavodoxin) oxidoreductase"/>
    <property type="match status" value="1"/>
</dbReference>
<accession>E2Z9E5</accession>
<dbReference type="InterPro" id="IPR029061">
    <property type="entry name" value="THDP-binding"/>
</dbReference>
<dbReference type="InterPro" id="IPR017896">
    <property type="entry name" value="4Fe4S_Fe-S-bd"/>
</dbReference>
<feature type="domain" description="4Fe-4S ferredoxin-type" evidence="13">
    <location>
        <begin position="736"/>
        <end position="765"/>
    </location>
</feature>
<dbReference type="FunFam" id="3.40.50.920:FF:000007">
    <property type="entry name" value="Pyruvate:ferredoxin (Flavodoxin) oxidoreductase"/>
    <property type="match status" value="1"/>
</dbReference>
<dbReference type="Gene3D" id="3.40.50.920">
    <property type="match status" value="1"/>
</dbReference>
<feature type="binding site" evidence="12">
    <location>
        <position position="748"/>
    </location>
    <ligand>
        <name>[4Fe-4S] cluster</name>
        <dbReference type="ChEBI" id="CHEBI:49883"/>
        <label>2</label>
    </ligand>
</feature>
<proteinExistence type="inferred from homology"/>
<evidence type="ECO:0000256" key="4">
    <source>
        <dbReference type="ARBA" id="ARBA00022723"/>
    </source>
</evidence>
<dbReference type="GO" id="GO:0051539">
    <property type="term" value="F:4 iron, 4 sulfur cluster binding"/>
    <property type="evidence" value="ECO:0007669"/>
    <property type="project" value="UniProtKB-KW"/>
</dbReference>
<dbReference type="eggNOG" id="COG1013">
    <property type="taxonomic scope" value="Bacteria"/>
</dbReference>
<dbReference type="Gene3D" id="4.10.780.10">
    <property type="entry name" value="Pyruvate-flavodoxin oxidoreductase, EKR domain"/>
    <property type="match status" value="1"/>
</dbReference>
<evidence type="ECO:0000256" key="3">
    <source>
        <dbReference type="ARBA" id="ARBA00022485"/>
    </source>
</evidence>
<feature type="binding site" evidence="10">
    <location>
        <position position="66"/>
    </location>
    <ligand>
        <name>thiamine diphosphate</name>
        <dbReference type="ChEBI" id="CHEBI:58937"/>
    </ligand>
</feature>
<evidence type="ECO:0000256" key="12">
    <source>
        <dbReference type="PIRSR" id="PIRSR000159-50"/>
    </source>
</evidence>
<dbReference type="InterPro" id="IPR017900">
    <property type="entry name" value="4Fe4S_Fe_S_CS"/>
</dbReference>
<dbReference type="GO" id="GO:0005506">
    <property type="term" value="F:iron ion binding"/>
    <property type="evidence" value="ECO:0007669"/>
    <property type="project" value="InterPro"/>
</dbReference>
<feature type="site" description="Important for catalytic activity" evidence="11">
    <location>
        <position position="66"/>
    </location>
</feature>
<keyword evidence="6 9" id="KW-0560">Oxidoreductase</keyword>
<feature type="site" description="Important for catalytic activity" evidence="11">
    <location>
        <position position="116"/>
    </location>
</feature>
<feature type="binding site" evidence="12">
    <location>
        <position position="701"/>
    </location>
    <ligand>
        <name>[4Fe-4S] cluster</name>
        <dbReference type="ChEBI" id="CHEBI:49883"/>
        <label>2</label>
    </ligand>
</feature>
<feature type="binding site" evidence="10">
    <location>
        <position position="33"/>
    </location>
    <ligand>
        <name>pyruvate</name>
        <dbReference type="ChEBI" id="CHEBI:15361"/>
    </ligand>
</feature>
<feature type="binding site" evidence="12">
    <location>
        <position position="755"/>
    </location>
    <ligand>
        <name>[4Fe-4S] cluster</name>
        <dbReference type="ChEBI" id="CHEBI:49883"/>
        <label>1</label>
    </ligand>
</feature>
<keyword evidence="3 12" id="KW-0004">4Fe-4S</keyword>
<dbReference type="Pfam" id="PF10371">
    <property type="entry name" value="EKR"/>
    <property type="match status" value="1"/>
</dbReference>
<dbReference type="SMART" id="SM00890">
    <property type="entry name" value="EKR"/>
    <property type="match status" value="1"/>
</dbReference>
<feature type="binding site" evidence="10">
    <location>
        <begin position="962"/>
        <end position="965"/>
    </location>
    <ligand>
        <name>thiamine diphosphate</name>
        <dbReference type="ChEBI" id="CHEBI:58937"/>
    </ligand>
</feature>
<dbReference type="InterPro" id="IPR002869">
    <property type="entry name" value="Pyrv_flavodox_OxRed_cen"/>
</dbReference>
<feature type="binding site" evidence="12">
    <location>
        <position position="837"/>
    </location>
    <ligand>
        <name>[4Fe-4S] cluster</name>
        <dbReference type="ChEBI" id="CHEBI:49883"/>
        <label>3</label>
    </ligand>
</feature>
<dbReference type="Pfam" id="PF02775">
    <property type="entry name" value="TPP_enzyme_C"/>
    <property type="match status" value="1"/>
</dbReference>
<evidence type="ECO:0000259" key="13">
    <source>
        <dbReference type="PROSITE" id="PS51379"/>
    </source>
</evidence>
<feature type="domain" description="4Fe-4S ferredoxin-type" evidence="13">
    <location>
        <begin position="682"/>
        <end position="711"/>
    </location>
</feature>
<dbReference type="OrthoDB" id="9794954at2"/>
<dbReference type="SUPFAM" id="SSF53323">
    <property type="entry name" value="Pyruvate-ferredoxin oxidoreductase, PFOR, domain III"/>
    <property type="match status" value="1"/>
</dbReference>
<dbReference type="NCBIfam" id="TIGR02176">
    <property type="entry name" value="pyruv_ox_red"/>
    <property type="match status" value="1"/>
</dbReference>
<dbReference type="PANTHER" id="PTHR32154">
    <property type="entry name" value="PYRUVATE-FLAVODOXIN OXIDOREDUCTASE-RELATED"/>
    <property type="match status" value="1"/>
</dbReference>
<dbReference type="HOGENOM" id="CLU_002569_0_0_9"/>
<keyword evidence="15" id="KW-1185">Reference proteome</keyword>
<dbReference type="Gene3D" id="3.30.70.20">
    <property type="match status" value="1"/>
</dbReference>
<dbReference type="RefSeq" id="WP_006940726.1">
    <property type="nucleotide sequence ID" value="NZ_GL538177.1"/>
</dbReference>
<dbReference type="PROSITE" id="PS00198">
    <property type="entry name" value="4FE4S_FER_1"/>
    <property type="match status" value="2"/>
</dbReference>
<protein>
    <submittedName>
        <fullName evidence="14">Pyruvate synthase</fullName>
        <ecNumber evidence="14">1.2.7.1</ecNumber>
    </submittedName>
</protein>
<feature type="binding site" evidence="12">
    <location>
        <position position="697"/>
    </location>
    <ligand>
        <name>[4Fe-4S] cluster</name>
        <dbReference type="ChEBI" id="CHEBI:49883"/>
        <label>1</label>
    </ligand>
</feature>
<dbReference type="Pfam" id="PF01558">
    <property type="entry name" value="POR"/>
    <property type="match status" value="1"/>
</dbReference>
<dbReference type="SUPFAM" id="SSF52922">
    <property type="entry name" value="TK C-terminal domain-like"/>
    <property type="match status" value="1"/>
</dbReference>
<feature type="binding site" evidence="12">
    <location>
        <position position="812"/>
    </location>
    <ligand>
        <name>[4Fe-4S] cluster</name>
        <dbReference type="ChEBI" id="CHEBI:49883"/>
        <label>3</label>
    </ligand>
</feature>
<dbReference type="Gene3D" id="3.40.50.970">
    <property type="match status" value="2"/>
</dbReference>
<dbReference type="Pfam" id="PF17147">
    <property type="entry name" value="PFOR_II"/>
    <property type="match status" value="1"/>
</dbReference>
<dbReference type="PIRSF" id="PIRSF000159">
    <property type="entry name" value="NifJ"/>
    <property type="match status" value="1"/>
</dbReference>
<dbReference type="PANTHER" id="PTHR32154:SF0">
    <property type="entry name" value="PYRUVATE-FLAVODOXIN OXIDOREDUCTASE-RELATED"/>
    <property type="match status" value="1"/>
</dbReference>
<feature type="binding site" evidence="10">
    <location>
        <position position="837"/>
    </location>
    <ligand>
        <name>thiamine diphosphate</name>
        <dbReference type="ChEBI" id="CHEBI:58937"/>
    </ligand>
</feature>
<feature type="binding site" evidence="10">
    <location>
        <position position="116"/>
    </location>
    <ligand>
        <name>pyruvate</name>
        <dbReference type="ChEBI" id="CHEBI:15361"/>
    </ligand>
</feature>
<reference evidence="14 15" key="1">
    <citation type="submission" date="2010-08" db="EMBL/GenBank/DDBJ databases">
        <authorList>
            <person name="Weinstock G."/>
            <person name="Sodergren E."/>
            <person name="Clifton S."/>
            <person name="Fulton L."/>
            <person name="Fulton B."/>
            <person name="Courtney L."/>
            <person name="Fronick C."/>
            <person name="Harrison M."/>
            <person name="Strong C."/>
            <person name="Farmer C."/>
            <person name="Delahaunty K."/>
            <person name="Markovic C."/>
            <person name="Hall O."/>
            <person name="Minx P."/>
            <person name="Tomlinson C."/>
            <person name="Mitreva M."/>
            <person name="Hou S."/>
            <person name="Chen J."/>
            <person name="Wollam A."/>
            <person name="Pepin K.H."/>
            <person name="Johnson M."/>
            <person name="Bhonagiri V."/>
            <person name="Zhang X."/>
            <person name="Suruliraj S."/>
            <person name="Warren W."/>
            <person name="Chinwalla A."/>
            <person name="Mardis E.R."/>
            <person name="Wilson R.K."/>
        </authorList>
    </citation>
    <scope>NUCLEOTIDE SEQUENCE [LARGE SCALE GENOMIC DNA]</scope>
    <source>
        <strain evidence="14 15">F0359</strain>
    </source>
</reference>
<dbReference type="InterPro" id="IPR002880">
    <property type="entry name" value="Pyrv_Fd/Flavodoxin_OxRdtase_N"/>
</dbReference>
<dbReference type="PROSITE" id="PS51379">
    <property type="entry name" value="4FE4S_FER_2"/>
    <property type="match status" value="2"/>
</dbReference>
<dbReference type="InterPro" id="IPR033412">
    <property type="entry name" value="PFOR_II"/>
</dbReference>
<feature type="binding site" evidence="12">
    <location>
        <position position="694"/>
    </location>
    <ligand>
        <name>[4Fe-4S] cluster</name>
        <dbReference type="ChEBI" id="CHEBI:49883"/>
        <label>1</label>
    </ligand>
</feature>
<feature type="binding site" evidence="10">
    <location>
        <begin position="991"/>
        <end position="996"/>
    </location>
    <ligand>
        <name>thiamine diphosphate</name>
        <dbReference type="ChEBI" id="CHEBI:58937"/>
    </ligand>
</feature>
<dbReference type="SUPFAM" id="SSF54862">
    <property type="entry name" value="4Fe-4S ferredoxins"/>
    <property type="match status" value="1"/>
</dbReference>
<evidence type="ECO:0000313" key="15">
    <source>
        <dbReference type="Proteomes" id="UP000003195"/>
    </source>
</evidence>
<organism evidence="14 15">
    <name type="scientific">Megasphaera micronuciformis F0359</name>
    <dbReference type="NCBI Taxonomy" id="706434"/>
    <lineage>
        <taxon>Bacteria</taxon>
        <taxon>Bacillati</taxon>
        <taxon>Bacillota</taxon>
        <taxon>Negativicutes</taxon>
        <taxon>Veillonellales</taxon>
        <taxon>Veillonellaceae</taxon>
        <taxon>Megasphaera</taxon>
    </lineage>
</organism>
<dbReference type="GO" id="GO:0006979">
    <property type="term" value="P:response to oxidative stress"/>
    <property type="evidence" value="ECO:0007669"/>
    <property type="project" value="TreeGrafter"/>
</dbReference>
<comment type="similarity">
    <text evidence="1 9">Belongs to the pyruvate:ferredoxin/flavodoxin oxidoreductase family.</text>
</comment>
<dbReference type="Pfam" id="PF01855">
    <property type="entry name" value="POR_N"/>
    <property type="match status" value="1"/>
</dbReference>
<dbReference type="Pfam" id="PF12838">
    <property type="entry name" value="Fer4_7"/>
    <property type="match status" value="1"/>
</dbReference>
<feature type="binding site" evidence="12">
    <location>
        <position position="745"/>
    </location>
    <ligand>
        <name>[4Fe-4S] cluster</name>
        <dbReference type="ChEBI" id="CHEBI:49883"/>
        <label>2</label>
    </ligand>
</feature>
<dbReference type="CDD" id="cd07034">
    <property type="entry name" value="TPP_PYR_PFOR_IOR-alpha_like"/>
    <property type="match status" value="1"/>
</dbReference>
<dbReference type="eggNOG" id="COG1014">
    <property type="taxonomic scope" value="Bacteria"/>
</dbReference>
<evidence type="ECO:0000256" key="6">
    <source>
        <dbReference type="ARBA" id="ARBA00023002"/>
    </source>
</evidence>
<feature type="binding site" evidence="12">
    <location>
        <position position="1071"/>
    </location>
    <ligand>
        <name>[4Fe-4S] cluster</name>
        <dbReference type="ChEBI" id="CHEBI:49883"/>
        <label>3</label>
    </ligand>
</feature>
<evidence type="ECO:0000256" key="8">
    <source>
        <dbReference type="ARBA" id="ARBA00023014"/>
    </source>
</evidence>
<evidence type="ECO:0000256" key="11">
    <source>
        <dbReference type="PIRSR" id="PIRSR000159-2"/>
    </source>
</evidence>
<evidence type="ECO:0000256" key="7">
    <source>
        <dbReference type="ARBA" id="ARBA00023004"/>
    </source>
</evidence>
<dbReference type="CDD" id="cd03377">
    <property type="entry name" value="TPP_PFOR_PNO"/>
    <property type="match status" value="1"/>
</dbReference>
<dbReference type="GO" id="GO:0022900">
    <property type="term" value="P:electron transport chain"/>
    <property type="evidence" value="ECO:0007669"/>
    <property type="project" value="InterPro"/>
</dbReference>
<feature type="binding site" evidence="12">
    <location>
        <position position="751"/>
    </location>
    <ligand>
        <name>[4Fe-4S] cluster</name>
        <dbReference type="ChEBI" id="CHEBI:49883"/>
        <label>2</label>
    </ligand>
</feature>
<evidence type="ECO:0000256" key="10">
    <source>
        <dbReference type="PIRSR" id="PIRSR000159-1"/>
    </source>
</evidence>
<dbReference type="eggNOG" id="COG1145">
    <property type="taxonomic scope" value="Bacteria"/>
</dbReference>
<dbReference type="InterPro" id="IPR050722">
    <property type="entry name" value="Pyruvate:ferred/Flavod_OxRd"/>
</dbReference>
<keyword evidence="14" id="KW-0670">Pyruvate</keyword>
<dbReference type="eggNOG" id="COG0674">
    <property type="taxonomic scope" value="Bacteria"/>
</dbReference>
<dbReference type="GO" id="GO:0030976">
    <property type="term" value="F:thiamine pyrophosphate binding"/>
    <property type="evidence" value="ECO:0007669"/>
    <property type="project" value="InterPro"/>
</dbReference>
<dbReference type="InterPro" id="IPR011895">
    <property type="entry name" value="Pyrv_flavodox_OxRed"/>
</dbReference>
<evidence type="ECO:0000256" key="2">
    <source>
        <dbReference type="ARBA" id="ARBA00022448"/>
    </source>
</evidence>
<dbReference type="FunFam" id="3.40.50.970:FF:000041">
    <property type="entry name" value="Pyruvate:ferredoxin (Flavodoxin) oxidoreductase"/>
    <property type="match status" value="1"/>
</dbReference>
<comment type="cofactor">
    <cofactor evidence="12">
        <name>[4Fe-4S] cluster</name>
        <dbReference type="ChEBI" id="CHEBI:49883"/>
    </cofactor>
    <text evidence="12">Binds 3 [4Fe-4S] clusters per subunit.</text>
</comment>
<keyword evidence="7 12" id="KW-0408">Iron</keyword>
<dbReference type="Proteomes" id="UP000003195">
    <property type="component" value="Unassembled WGS sequence"/>
</dbReference>
<feature type="site" description="Important for catalytic activity" evidence="11">
    <location>
        <position position="33"/>
    </location>
</feature>
<dbReference type="InterPro" id="IPR019752">
    <property type="entry name" value="Pyrv/ketoisovalerate_OxRed_cat"/>
</dbReference>
<evidence type="ECO:0000256" key="9">
    <source>
        <dbReference type="PIRNR" id="PIRNR000159"/>
    </source>
</evidence>
<dbReference type="EC" id="1.2.7.1" evidence="14"/>